<feature type="region of interest" description="Disordered" evidence="1">
    <location>
        <begin position="214"/>
        <end position="237"/>
    </location>
</feature>
<evidence type="ECO:0000313" key="2">
    <source>
        <dbReference type="EMBL" id="PVY54703.1"/>
    </source>
</evidence>
<accession>A0A2U1C1C3</accession>
<proteinExistence type="predicted"/>
<evidence type="ECO:0000256" key="1">
    <source>
        <dbReference type="SAM" id="MobiDB-lite"/>
    </source>
</evidence>
<dbReference type="EMBL" id="QEKK01000005">
    <property type="protein sequence ID" value="PVY54703.1"/>
    <property type="molecule type" value="Genomic_DNA"/>
</dbReference>
<evidence type="ECO:0000313" key="3">
    <source>
        <dbReference type="Proteomes" id="UP000245778"/>
    </source>
</evidence>
<organism evidence="2 3">
    <name type="scientific">Intestinimonas butyriciproducens</name>
    <dbReference type="NCBI Taxonomy" id="1297617"/>
    <lineage>
        <taxon>Bacteria</taxon>
        <taxon>Bacillati</taxon>
        <taxon>Bacillota</taxon>
        <taxon>Clostridia</taxon>
        <taxon>Eubacteriales</taxon>
        <taxon>Intestinimonas</taxon>
    </lineage>
</organism>
<reference evidence="2 3" key="1">
    <citation type="submission" date="2018-04" db="EMBL/GenBank/DDBJ databases">
        <title>Genomic Encyclopedia of Type Strains, Phase IV (KMG-IV): sequencing the most valuable type-strain genomes for metagenomic binning, comparative biology and taxonomic classification.</title>
        <authorList>
            <person name="Goeker M."/>
        </authorList>
    </citation>
    <scope>NUCLEOTIDE SEQUENCE [LARGE SCALE GENOMIC DNA]</scope>
    <source>
        <strain evidence="2 3">DSM 26588</strain>
    </source>
</reference>
<dbReference type="AlphaFoldDB" id="A0A2U1C1C3"/>
<feature type="region of interest" description="Disordered" evidence="1">
    <location>
        <begin position="1"/>
        <end position="30"/>
    </location>
</feature>
<protein>
    <submittedName>
        <fullName evidence="2">Uncharacterized protein</fullName>
    </submittedName>
</protein>
<gene>
    <name evidence="2" type="ORF">C7373_105123</name>
</gene>
<sequence>MKKQDLKPLPLSQADFPASPSPPRDSEGALRMNATCGRKCAALLPSCGPVGCLGKMLLASSIWASTKRSLTWQKRDTLFSHSYFRLAVSAHGMSASELLSSRLMFPTPLASDKNTCRDAANLDVYLSDNGIFRKVNRNGAIWSLSLSAAVFYLTPAASEGYRSTLKPAAFRNSAPSANLSSQVIRQEQPLSETAALNPDWVEWLMGFPRKWTDVSSGPPSRMASPVSPKTPRIAPYG</sequence>
<name>A0A2U1C1C3_9FIRM</name>
<comment type="caution">
    <text evidence="2">The sequence shown here is derived from an EMBL/GenBank/DDBJ whole genome shotgun (WGS) entry which is preliminary data.</text>
</comment>
<dbReference type="Proteomes" id="UP000245778">
    <property type="component" value="Unassembled WGS sequence"/>
</dbReference>